<dbReference type="SUPFAM" id="SSF46785">
    <property type="entry name" value="Winged helix' DNA-binding domain"/>
    <property type="match status" value="1"/>
</dbReference>
<dbReference type="InterPro" id="IPR058163">
    <property type="entry name" value="LysR-type_TF_proteobact-type"/>
</dbReference>
<evidence type="ECO:0000256" key="4">
    <source>
        <dbReference type="ARBA" id="ARBA00023163"/>
    </source>
</evidence>
<evidence type="ECO:0000313" key="6">
    <source>
        <dbReference type="EMBL" id="MXY32585.1"/>
    </source>
</evidence>
<dbReference type="GO" id="GO:0043565">
    <property type="term" value="F:sequence-specific DNA binding"/>
    <property type="evidence" value="ECO:0007669"/>
    <property type="project" value="TreeGrafter"/>
</dbReference>
<organism evidence="6">
    <name type="scientific">Boseongicola sp. SB0664_bin_43</name>
    <dbReference type="NCBI Taxonomy" id="2604844"/>
    <lineage>
        <taxon>Bacteria</taxon>
        <taxon>Pseudomonadati</taxon>
        <taxon>Pseudomonadota</taxon>
        <taxon>Alphaproteobacteria</taxon>
        <taxon>Rhodobacterales</taxon>
        <taxon>Paracoccaceae</taxon>
        <taxon>Boseongicola</taxon>
    </lineage>
</organism>
<dbReference type="Gene3D" id="3.40.190.290">
    <property type="match status" value="1"/>
</dbReference>
<accession>A0A6B0XW91</accession>
<evidence type="ECO:0000259" key="5">
    <source>
        <dbReference type="PROSITE" id="PS50931"/>
    </source>
</evidence>
<evidence type="ECO:0000256" key="2">
    <source>
        <dbReference type="ARBA" id="ARBA00023015"/>
    </source>
</evidence>
<dbReference type="InterPro" id="IPR036388">
    <property type="entry name" value="WH-like_DNA-bd_sf"/>
</dbReference>
<sequence>MYNLLSWDDMCLVHAIADSGTLSGAARALGVSHPTAFRRLNRLEQKMGVRFFDRARDGYTATTAAEEVSSLVQRLRNDVLAVERRIAGRDLRPSGALRVTTTDALLFGWLSPGLRDFRRAYPDIRLELVVSNDVFSLSRREADIAVRPTRKPEESLVGRRVGTIEQAAYMATTLAAHAKTEEARDSIDWIGPDESMAYPAFDRWLVQEGLVGRCRIRVNTVYGMLAAARAGLGISVLPCYLGENDVRLSRVGGTIPSMATDLWILTHPDLRRTERVRIFLDHVAGLARRSNFGPAERGAAARVSGKCRTDA</sequence>
<dbReference type="PANTHER" id="PTHR30537">
    <property type="entry name" value="HTH-TYPE TRANSCRIPTIONAL REGULATOR"/>
    <property type="match status" value="1"/>
</dbReference>
<protein>
    <submittedName>
        <fullName evidence="6">LysR family transcriptional regulator</fullName>
    </submittedName>
</protein>
<dbReference type="PANTHER" id="PTHR30537:SF3">
    <property type="entry name" value="TRANSCRIPTIONAL REGULATORY PROTEIN"/>
    <property type="match status" value="1"/>
</dbReference>
<dbReference type="InterPro" id="IPR036390">
    <property type="entry name" value="WH_DNA-bd_sf"/>
</dbReference>
<name>A0A6B0XW91_9RHOB</name>
<evidence type="ECO:0000256" key="3">
    <source>
        <dbReference type="ARBA" id="ARBA00023125"/>
    </source>
</evidence>
<keyword evidence="2" id="KW-0805">Transcription regulation</keyword>
<reference evidence="6" key="1">
    <citation type="submission" date="2019-09" db="EMBL/GenBank/DDBJ databases">
        <title>Characterisation of the sponge microbiome using genome-centric metagenomics.</title>
        <authorList>
            <person name="Engelberts J.P."/>
            <person name="Robbins S.J."/>
            <person name="De Goeij J.M."/>
            <person name="Aranda M."/>
            <person name="Bell S.C."/>
            <person name="Webster N.S."/>
        </authorList>
    </citation>
    <scope>NUCLEOTIDE SEQUENCE</scope>
    <source>
        <strain evidence="6">SB0664_bin_43</strain>
    </source>
</reference>
<dbReference type="Pfam" id="PF00126">
    <property type="entry name" value="HTH_1"/>
    <property type="match status" value="1"/>
</dbReference>
<dbReference type="SUPFAM" id="SSF53850">
    <property type="entry name" value="Periplasmic binding protein-like II"/>
    <property type="match status" value="1"/>
</dbReference>
<comment type="caution">
    <text evidence="6">The sequence shown here is derived from an EMBL/GenBank/DDBJ whole genome shotgun (WGS) entry which is preliminary data.</text>
</comment>
<keyword evidence="4" id="KW-0804">Transcription</keyword>
<dbReference type="PROSITE" id="PS50931">
    <property type="entry name" value="HTH_LYSR"/>
    <property type="match status" value="1"/>
</dbReference>
<dbReference type="InterPro" id="IPR000847">
    <property type="entry name" value="LysR_HTH_N"/>
</dbReference>
<dbReference type="Gene3D" id="1.10.10.10">
    <property type="entry name" value="Winged helix-like DNA-binding domain superfamily/Winged helix DNA-binding domain"/>
    <property type="match status" value="1"/>
</dbReference>
<comment type="similarity">
    <text evidence="1">Belongs to the LysR transcriptional regulatory family.</text>
</comment>
<dbReference type="EMBL" id="VXRY01000021">
    <property type="protein sequence ID" value="MXY32585.1"/>
    <property type="molecule type" value="Genomic_DNA"/>
</dbReference>
<dbReference type="InterPro" id="IPR005119">
    <property type="entry name" value="LysR_subst-bd"/>
</dbReference>
<feature type="domain" description="HTH lysR-type" evidence="5">
    <location>
        <begin position="5"/>
        <end position="62"/>
    </location>
</feature>
<dbReference type="GO" id="GO:0003700">
    <property type="term" value="F:DNA-binding transcription factor activity"/>
    <property type="evidence" value="ECO:0007669"/>
    <property type="project" value="InterPro"/>
</dbReference>
<keyword evidence="3" id="KW-0238">DNA-binding</keyword>
<proteinExistence type="inferred from homology"/>
<dbReference type="GO" id="GO:0006351">
    <property type="term" value="P:DNA-templated transcription"/>
    <property type="evidence" value="ECO:0007669"/>
    <property type="project" value="TreeGrafter"/>
</dbReference>
<dbReference type="Pfam" id="PF03466">
    <property type="entry name" value="LysR_substrate"/>
    <property type="match status" value="1"/>
</dbReference>
<dbReference type="AlphaFoldDB" id="A0A6B0XW91"/>
<evidence type="ECO:0000256" key="1">
    <source>
        <dbReference type="ARBA" id="ARBA00009437"/>
    </source>
</evidence>
<gene>
    <name evidence="6" type="ORF">F4Y60_00525</name>
</gene>